<dbReference type="PANTHER" id="PTHR10361">
    <property type="entry name" value="SODIUM-BILE ACID COTRANSPORTER"/>
    <property type="match status" value="1"/>
</dbReference>
<reference evidence="2" key="1">
    <citation type="journal article" date="2014" name="Front. Microbiol.">
        <title>High frequency of phylogenetically diverse reductive dehalogenase-homologous genes in deep subseafloor sedimentary metagenomes.</title>
        <authorList>
            <person name="Kawai M."/>
            <person name="Futagami T."/>
            <person name="Toyoda A."/>
            <person name="Takaki Y."/>
            <person name="Nishi S."/>
            <person name="Hori S."/>
            <person name="Arai W."/>
            <person name="Tsubouchi T."/>
            <person name="Morono Y."/>
            <person name="Uchiyama I."/>
            <person name="Ito T."/>
            <person name="Fujiyama A."/>
            <person name="Inagaki F."/>
            <person name="Takami H."/>
        </authorList>
    </citation>
    <scope>NUCLEOTIDE SEQUENCE</scope>
    <source>
        <strain evidence="2">Expedition CK06-06</strain>
    </source>
</reference>
<keyword evidence="1" id="KW-0812">Transmembrane</keyword>
<proteinExistence type="predicted"/>
<protein>
    <recommendedName>
        <fullName evidence="3">Bile acid:sodium symporter</fullName>
    </recommendedName>
</protein>
<evidence type="ECO:0000313" key="2">
    <source>
        <dbReference type="EMBL" id="GAI78657.1"/>
    </source>
</evidence>
<comment type="caution">
    <text evidence="2">The sequence shown here is derived from an EMBL/GenBank/DDBJ whole genome shotgun (WGS) entry which is preliminary data.</text>
</comment>
<evidence type="ECO:0008006" key="3">
    <source>
        <dbReference type="Google" id="ProtNLM"/>
    </source>
</evidence>
<keyword evidence="1" id="KW-0472">Membrane</keyword>
<dbReference type="PANTHER" id="PTHR10361:SF28">
    <property type="entry name" value="P3 PROTEIN-RELATED"/>
    <property type="match status" value="1"/>
</dbReference>
<dbReference type="Gene3D" id="1.20.1530.20">
    <property type="match status" value="1"/>
</dbReference>
<dbReference type="AlphaFoldDB" id="X1RD30"/>
<dbReference type="InterPro" id="IPR004710">
    <property type="entry name" value="Bilac:Na_transpt"/>
</dbReference>
<accession>X1RD30</accession>
<organism evidence="2">
    <name type="scientific">marine sediment metagenome</name>
    <dbReference type="NCBI Taxonomy" id="412755"/>
    <lineage>
        <taxon>unclassified sequences</taxon>
        <taxon>metagenomes</taxon>
        <taxon>ecological metagenomes</taxon>
    </lineage>
</organism>
<dbReference type="EMBL" id="BARW01007968">
    <property type="protein sequence ID" value="GAI78657.1"/>
    <property type="molecule type" value="Genomic_DNA"/>
</dbReference>
<feature type="transmembrane region" description="Helical" evidence="1">
    <location>
        <begin position="60"/>
        <end position="81"/>
    </location>
</feature>
<keyword evidence="1" id="KW-1133">Transmembrane helix</keyword>
<gene>
    <name evidence="2" type="ORF">S12H4_16471</name>
</gene>
<sequence length="91" mass="9775">MLIVAAVIHNFIGYIFGYWGARVAKLDESSCRTVGFEVGMQNGGMASGIAMGVLKSASAALAPAIFGPWMNISGSVLATWWRRKPVRKSKI</sequence>
<dbReference type="InterPro" id="IPR038770">
    <property type="entry name" value="Na+/solute_symporter_sf"/>
</dbReference>
<evidence type="ECO:0000256" key="1">
    <source>
        <dbReference type="SAM" id="Phobius"/>
    </source>
</evidence>
<name>X1RD30_9ZZZZ</name>